<keyword evidence="1" id="KW-0732">Signal</keyword>
<proteinExistence type="predicted"/>
<dbReference type="STRING" id="70996.SE18_18840"/>
<accession>A0A0P6XYJ7</accession>
<dbReference type="Pfam" id="PF13583">
    <property type="entry name" value="Reprolysin_4"/>
    <property type="match status" value="1"/>
</dbReference>
<dbReference type="EMBL" id="LGKP01000026">
    <property type="protein sequence ID" value="KPL84932.1"/>
    <property type="molecule type" value="Genomic_DNA"/>
</dbReference>
<gene>
    <name evidence="2" type="ORF">SE18_18840</name>
</gene>
<evidence type="ECO:0008006" key="4">
    <source>
        <dbReference type="Google" id="ProtNLM"/>
    </source>
</evidence>
<dbReference type="PANTHER" id="PTHR11905">
    <property type="entry name" value="ADAM A DISINTEGRIN AND METALLOPROTEASE DOMAIN"/>
    <property type="match status" value="1"/>
</dbReference>
<sequence>MPGKRSSLVIVAALVVALLSSFAAATLVTPTAASSDGFWQDVQESRLVQKGARQIVPTIYRTVGLDLDGLSQYLAKAPLEQDQAVANSLYTLQLPMPDGKFEQFRIVESPIMQPELAAKFPEIRTYLIVGVDTPNRSGRLDLTPAGFHGLILGDQGRIFIDPYSAGDTKNYIVYDSRNFVPSSEKLAERQVEDYVIDLPLSSDGLAAPKAVGDKLRTYRLAMAATGEYTAFHGGTVSGALAAITTSVNRVNAVYEREVAVRMVLVANNSSIIYTNASTDPYTNNNGVTMLSQNQTNIKNVIGNTNYDIGHVFSTGGGGVASLGSVCSTNYKAQGVTGSSAPVGDPFDIDYVAHEIGHQFGGNHTFNGTTGSCGGGNRASSAAYEPGSGSTIMAYAGICGAENLQSNSDPYFHSKSLNEITTFITTGGGSSCGTATNTGNTAPVANAGADYTIPRSTPFELTGTGSDANGDSLTYNWEQYNLGTAAPPNTDNGSRPIFRSFNPTSSPKRSFPKLSDILNNVSTIGESLPTTNRTLAFRLIVRDNRAGGGSYAIDTANVTVNSAAGPFTVTAPNTAVTWTRNSSRTITWNVANTTAAPVSCANVEILFSSNGGSSFSSLLASTPNDGSQAVTMPNTATTQARIKVRCANNVFFDLSNVNFTLN</sequence>
<keyword evidence="3" id="KW-1185">Reference proteome</keyword>
<dbReference type="Proteomes" id="UP000050277">
    <property type="component" value="Unassembled WGS sequence"/>
</dbReference>
<evidence type="ECO:0000313" key="2">
    <source>
        <dbReference type="EMBL" id="KPL84932.1"/>
    </source>
</evidence>
<dbReference type="PANTHER" id="PTHR11905:SF159">
    <property type="entry name" value="ADAM METALLOPROTEASE"/>
    <property type="match status" value="1"/>
</dbReference>
<feature type="signal peptide" evidence="1">
    <location>
        <begin position="1"/>
        <end position="25"/>
    </location>
</feature>
<evidence type="ECO:0000256" key="1">
    <source>
        <dbReference type="SAM" id="SignalP"/>
    </source>
</evidence>
<dbReference type="OrthoDB" id="135472at2"/>
<dbReference type="SUPFAM" id="SSF55486">
    <property type="entry name" value="Metalloproteases ('zincins'), catalytic domain"/>
    <property type="match status" value="1"/>
</dbReference>
<organism evidence="2 3">
    <name type="scientific">Herpetosiphon geysericola</name>
    <dbReference type="NCBI Taxonomy" id="70996"/>
    <lineage>
        <taxon>Bacteria</taxon>
        <taxon>Bacillati</taxon>
        <taxon>Chloroflexota</taxon>
        <taxon>Chloroflexia</taxon>
        <taxon>Herpetosiphonales</taxon>
        <taxon>Herpetosiphonaceae</taxon>
        <taxon>Herpetosiphon</taxon>
    </lineage>
</organism>
<name>A0A0P6XYJ7_9CHLR</name>
<dbReference type="PATRIC" id="fig|70996.4.peg.3040"/>
<dbReference type="GO" id="GO:0008237">
    <property type="term" value="F:metallopeptidase activity"/>
    <property type="evidence" value="ECO:0007669"/>
    <property type="project" value="InterPro"/>
</dbReference>
<dbReference type="InterPro" id="IPR024079">
    <property type="entry name" value="MetalloPept_cat_dom_sf"/>
</dbReference>
<dbReference type="RefSeq" id="WP_054536012.1">
    <property type="nucleotide sequence ID" value="NZ_LGKP01000026.1"/>
</dbReference>
<dbReference type="AlphaFoldDB" id="A0A0P6XYJ7"/>
<protein>
    <recommendedName>
        <fullName evidence="4">Peptidase M12B domain-containing protein</fullName>
    </recommendedName>
</protein>
<reference evidence="2 3" key="1">
    <citation type="submission" date="2015-07" db="EMBL/GenBank/DDBJ databases">
        <title>Whole genome sequence of Herpetosiphon geysericola DSM 7119.</title>
        <authorList>
            <person name="Hemp J."/>
            <person name="Ward L.M."/>
            <person name="Pace L.A."/>
            <person name="Fischer W.W."/>
        </authorList>
    </citation>
    <scope>NUCLEOTIDE SEQUENCE [LARGE SCALE GENOMIC DNA]</scope>
    <source>
        <strain evidence="2 3">DSM 7119</strain>
    </source>
</reference>
<feature type="chain" id="PRO_5006133272" description="Peptidase M12B domain-containing protein" evidence="1">
    <location>
        <begin position="26"/>
        <end position="661"/>
    </location>
</feature>
<dbReference type="Gene3D" id="3.40.390.10">
    <property type="entry name" value="Collagenase (Catalytic Domain)"/>
    <property type="match status" value="1"/>
</dbReference>
<dbReference type="InterPro" id="IPR013783">
    <property type="entry name" value="Ig-like_fold"/>
</dbReference>
<comment type="caution">
    <text evidence="2">The sequence shown here is derived from an EMBL/GenBank/DDBJ whole genome shotgun (WGS) entry which is preliminary data.</text>
</comment>
<evidence type="ECO:0000313" key="3">
    <source>
        <dbReference type="Proteomes" id="UP000050277"/>
    </source>
</evidence>
<dbReference type="Gene3D" id="2.60.40.10">
    <property type="entry name" value="Immunoglobulins"/>
    <property type="match status" value="1"/>
</dbReference>